<sequence length="371" mass="42837">MRNLVYYYPLGTGAPSEVSRRLFSALANKNLPFNISIFPQRKIDSLRNISECEKFSSTEIYQIKNLLQNYDKKLLIHFTMSPLVFPNRRFILYLISLLNRNKLKLIINYHGELGSELKQRLKGRDIESLIYIPNYLLTPYIMKSADSIVVNSLMMKSLFETKYKVKNIVVIPNGIDSSWLSSKRSIKKDEKDTKYLFYHGRLAPEKGVEILIKSLSNILKTKNLSLKLLIAGDGEERDYLEKLCNDLEIKNEVTFLGKISQSEIKSYLSMVDAAIYPSLLDAFSLSVLEAFSTVNGPVMYSNKIGINDFVRRDGFEFHTFNPSIEGVTNCLSMVAENNYNQNIFIKQKKFASNYTWDRIADEYIKLYYSLL</sequence>
<organism evidence="3 4">
    <name type="scientific">Methanosarcina mazei</name>
    <name type="common">Methanosarcina frisia</name>
    <dbReference type="NCBI Taxonomy" id="2209"/>
    <lineage>
        <taxon>Archaea</taxon>
        <taxon>Methanobacteriati</taxon>
        <taxon>Methanobacteriota</taxon>
        <taxon>Stenosarchaea group</taxon>
        <taxon>Methanomicrobia</taxon>
        <taxon>Methanosarcinales</taxon>
        <taxon>Methanosarcinaceae</taxon>
        <taxon>Methanosarcina</taxon>
    </lineage>
</organism>
<dbReference type="CDD" id="cd03801">
    <property type="entry name" value="GT4_PimA-like"/>
    <property type="match status" value="1"/>
</dbReference>
<feature type="domain" description="Glycosyl transferase family 1" evidence="1">
    <location>
        <begin position="186"/>
        <end position="338"/>
    </location>
</feature>
<evidence type="ECO:0000259" key="1">
    <source>
        <dbReference type="Pfam" id="PF00534"/>
    </source>
</evidence>
<dbReference type="SUPFAM" id="SSF53756">
    <property type="entry name" value="UDP-Glycosyltransferase/glycogen phosphorylase"/>
    <property type="match status" value="1"/>
</dbReference>
<proteinExistence type="predicted"/>
<dbReference type="InterPro" id="IPR050194">
    <property type="entry name" value="Glycosyltransferase_grp1"/>
</dbReference>
<dbReference type="InterPro" id="IPR028098">
    <property type="entry name" value="Glyco_trans_4-like_N"/>
</dbReference>
<dbReference type="PATRIC" id="fig|2209.41.peg.924"/>
<dbReference type="PANTHER" id="PTHR45947:SF3">
    <property type="entry name" value="SULFOQUINOVOSYL TRANSFERASE SQD2"/>
    <property type="match status" value="1"/>
</dbReference>
<dbReference type="RefSeq" id="WP_048043610.1">
    <property type="nucleotide sequence ID" value="NZ_JJOU01000152.1"/>
</dbReference>
<dbReference type="Proteomes" id="UP000034047">
    <property type="component" value="Unassembled WGS sequence"/>
</dbReference>
<evidence type="ECO:0000313" key="4">
    <source>
        <dbReference type="Proteomes" id="UP000034047"/>
    </source>
</evidence>
<gene>
    <name evidence="3" type="ORF">DU34_04185</name>
</gene>
<accession>A0A0F8EVE6</accession>
<comment type="caution">
    <text evidence="3">The sequence shown here is derived from an EMBL/GenBank/DDBJ whole genome shotgun (WGS) entry which is preliminary data.</text>
</comment>
<reference evidence="3 4" key="1">
    <citation type="journal article" date="2015" name="ISME J.">
        <title>Genomic and phenotypic differentiation among Methanosarcina mazei populations from Columbia River sediment.</title>
        <authorList>
            <person name="Youngblut N.D."/>
            <person name="Wirth J.S."/>
            <person name="Henriksen J.R."/>
            <person name="Smith M."/>
            <person name="Simon H."/>
            <person name="Metcalf W.W."/>
            <person name="Whitaker R.J."/>
        </authorList>
    </citation>
    <scope>NUCLEOTIDE SEQUENCE [LARGE SCALE GENOMIC DNA]</scope>
    <source>
        <strain evidence="3 4">2.F.T.2.6</strain>
    </source>
</reference>
<dbReference type="GO" id="GO:0016757">
    <property type="term" value="F:glycosyltransferase activity"/>
    <property type="evidence" value="ECO:0007669"/>
    <property type="project" value="InterPro"/>
</dbReference>
<dbReference type="Pfam" id="PF00534">
    <property type="entry name" value="Glycos_transf_1"/>
    <property type="match status" value="1"/>
</dbReference>
<name>A0A0F8EVE6_METMZ</name>
<dbReference type="EMBL" id="JJOU01000152">
    <property type="protein sequence ID" value="KKG11800.1"/>
    <property type="molecule type" value="Genomic_DNA"/>
</dbReference>
<dbReference type="InterPro" id="IPR001296">
    <property type="entry name" value="Glyco_trans_1"/>
</dbReference>
<dbReference type="AlphaFoldDB" id="A0A0F8EVE6"/>
<dbReference type="PANTHER" id="PTHR45947">
    <property type="entry name" value="SULFOQUINOVOSYL TRANSFERASE SQD2"/>
    <property type="match status" value="1"/>
</dbReference>
<protein>
    <submittedName>
        <fullName evidence="3">Uncharacterized protein</fullName>
    </submittedName>
</protein>
<feature type="domain" description="Glycosyltransferase subfamily 4-like N-terminal" evidence="2">
    <location>
        <begin position="95"/>
        <end position="178"/>
    </location>
</feature>
<dbReference type="Pfam" id="PF13439">
    <property type="entry name" value="Glyco_transf_4"/>
    <property type="match status" value="1"/>
</dbReference>
<evidence type="ECO:0000313" key="3">
    <source>
        <dbReference type="EMBL" id="KKG11800.1"/>
    </source>
</evidence>
<dbReference type="Gene3D" id="3.40.50.2000">
    <property type="entry name" value="Glycogen Phosphorylase B"/>
    <property type="match status" value="2"/>
</dbReference>
<evidence type="ECO:0000259" key="2">
    <source>
        <dbReference type="Pfam" id="PF13439"/>
    </source>
</evidence>